<feature type="compositionally biased region" description="Polar residues" evidence="1">
    <location>
        <begin position="44"/>
        <end position="63"/>
    </location>
</feature>
<evidence type="ECO:0000313" key="3">
    <source>
        <dbReference type="EMBL" id="KDP43513.1"/>
    </source>
</evidence>
<protein>
    <submittedName>
        <fullName evidence="3">Uncharacterized protein</fullName>
    </submittedName>
</protein>
<keyword evidence="2" id="KW-0472">Membrane</keyword>
<organism evidence="3 4">
    <name type="scientific">Jatropha curcas</name>
    <name type="common">Barbados nut</name>
    <dbReference type="NCBI Taxonomy" id="180498"/>
    <lineage>
        <taxon>Eukaryota</taxon>
        <taxon>Viridiplantae</taxon>
        <taxon>Streptophyta</taxon>
        <taxon>Embryophyta</taxon>
        <taxon>Tracheophyta</taxon>
        <taxon>Spermatophyta</taxon>
        <taxon>Magnoliopsida</taxon>
        <taxon>eudicotyledons</taxon>
        <taxon>Gunneridae</taxon>
        <taxon>Pentapetalae</taxon>
        <taxon>rosids</taxon>
        <taxon>fabids</taxon>
        <taxon>Malpighiales</taxon>
        <taxon>Euphorbiaceae</taxon>
        <taxon>Crotonoideae</taxon>
        <taxon>Jatropheae</taxon>
        <taxon>Jatropha</taxon>
    </lineage>
</organism>
<keyword evidence="2" id="KW-0812">Transmembrane</keyword>
<dbReference type="Proteomes" id="UP000027138">
    <property type="component" value="Unassembled WGS sequence"/>
</dbReference>
<feature type="compositionally biased region" description="Polar residues" evidence="1">
    <location>
        <begin position="1"/>
        <end position="25"/>
    </location>
</feature>
<dbReference type="AlphaFoldDB" id="A0A067L8D1"/>
<keyword evidence="4" id="KW-1185">Reference proteome</keyword>
<reference evidence="3 4" key="1">
    <citation type="journal article" date="2014" name="PLoS ONE">
        <title>Global Analysis of Gene Expression Profiles in Physic Nut (Jatropha curcas L.) Seedlings Exposed to Salt Stress.</title>
        <authorList>
            <person name="Zhang L."/>
            <person name="Zhang C."/>
            <person name="Wu P."/>
            <person name="Chen Y."/>
            <person name="Li M."/>
            <person name="Jiang H."/>
            <person name="Wu G."/>
        </authorList>
    </citation>
    <scope>NUCLEOTIDE SEQUENCE [LARGE SCALE GENOMIC DNA]</scope>
    <source>
        <strain evidence="4">cv. GZQX0401</strain>
        <tissue evidence="3">Young leaves</tissue>
    </source>
</reference>
<gene>
    <name evidence="3" type="ORF">JCGZ_16800</name>
</gene>
<keyword evidence="2" id="KW-1133">Transmembrane helix</keyword>
<proteinExistence type="predicted"/>
<evidence type="ECO:0000256" key="1">
    <source>
        <dbReference type="SAM" id="MobiDB-lite"/>
    </source>
</evidence>
<name>A0A067L8D1_JATCU</name>
<accession>A0A067L8D1</accession>
<feature type="region of interest" description="Disordered" evidence="1">
    <location>
        <begin position="1"/>
        <end position="68"/>
    </location>
</feature>
<evidence type="ECO:0000313" key="4">
    <source>
        <dbReference type="Proteomes" id="UP000027138"/>
    </source>
</evidence>
<dbReference type="EMBL" id="KK914267">
    <property type="protein sequence ID" value="KDP43513.1"/>
    <property type="molecule type" value="Genomic_DNA"/>
</dbReference>
<feature type="transmembrane region" description="Helical" evidence="2">
    <location>
        <begin position="70"/>
        <end position="88"/>
    </location>
</feature>
<evidence type="ECO:0000256" key="2">
    <source>
        <dbReference type="SAM" id="Phobius"/>
    </source>
</evidence>
<sequence>MSAATQTSNQSGETELDSVSQTNPQNPVPVAHTSPQNPVPGPQPSSQIPDPRSQTTSRDGQNPQKPPKKLSWLIGLASLVLLVLPIPIPQPAKLDVMAGNSTHSSKWVSDWLDSAEEETENLSLKCKKVKEKNGGWKLECEKENIGEKENKPTPFYLKLEDSREPNTSGSEDSLCCRACSPPKQGRSVKINITGKWLWGKIRSLWLYSRATFGPPKCTHFSETKISDDFGEQLSILLDAEITKLLRSCPEKSKECIKLYPGILRKKFDEKFKHILGEKLDSNSNVIQEWNILQEGGNQKPDDQMVHEQVEEKVEGSFKFEFKSS</sequence>